<evidence type="ECO:0000313" key="3">
    <source>
        <dbReference type="WBParaSite" id="jg5965"/>
    </source>
</evidence>
<sequence length="78" mass="9047">MSANNYSSSDEASSDGEISDWTDEPEENRYSLDQFEEEQIEGNEISGKLVVQRKERQQSIHRCKLSYCLVKDNEGWNL</sequence>
<feature type="compositionally biased region" description="Polar residues" evidence="1">
    <location>
        <begin position="1"/>
        <end position="11"/>
    </location>
</feature>
<protein>
    <submittedName>
        <fullName evidence="3">Uncharacterized protein</fullName>
    </submittedName>
</protein>
<evidence type="ECO:0000313" key="2">
    <source>
        <dbReference type="Proteomes" id="UP000887574"/>
    </source>
</evidence>
<organism evidence="2 3">
    <name type="scientific">Ditylenchus dipsaci</name>
    <dbReference type="NCBI Taxonomy" id="166011"/>
    <lineage>
        <taxon>Eukaryota</taxon>
        <taxon>Metazoa</taxon>
        <taxon>Ecdysozoa</taxon>
        <taxon>Nematoda</taxon>
        <taxon>Chromadorea</taxon>
        <taxon>Rhabditida</taxon>
        <taxon>Tylenchina</taxon>
        <taxon>Tylenchomorpha</taxon>
        <taxon>Sphaerularioidea</taxon>
        <taxon>Anguinidae</taxon>
        <taxon>Anguininae</taxon>
        <taxon>Ditylenchus</taxon>
    </lineage>
</organism>
<evidence type="ECO:0000256" key="1">
    <source>
        <dbReference type="SAM" id="MobiDB-lite"/>
    </source>
</evidence>
<accession>A0A915EEY9</accession>
<dbReference type="Proteomes" id="UP000887574">
    <property type="component" value="Unplaced"/>
</dbReference>
<dbReference type="WBParaSite" id="jg5965">
    <property type="protein sequence ID" value="jg5965"/>
    <property type="gene ID" value="jg5965"/>
</dbReference>
<feature type="region of interest" description="Disordered" evidence="1">
    <location>
        <begin position="1"/>
        <end position="37"/>
    </location>
</feature>
<name>A0A915EEY9_9BILA</name>
<keyword evidence="2" id="KW-1185">Reference proteome</keyword>
<dbReference type="AlphaFoldDB" id="A0A915EEY9"/>
<reference evidence="3" key="1">
    <citation type="submission" date="2022-11" db="UniProtKB">
        <authorList>
            <consortium name="WormBaseParasite"/>
        </authorList>
    </citation>
    <scope>IDENTIFICATION</scope>
</reference>
<feature type="compositionally biased region" description="Acidic residues" evidence="1">
    <location>
        <begin position="12"/>
        <end position="26"/>
    </location>
</feature>
<proteinExistence type="predicted"/>